<feature type="transmembrane region" description="Helical" evidence="8">
    <location>
        <begin position="332"/>
        <end position="357"/>
    </location>
</feature>
<feature type="transmembrane region" description="Helical" evidence="8">
    <location>
        <begin position="460"/>
        <end position="485"/>
    </location>
</feature>
<feature type="transmembrane region" description="Helical" evidence="8">
    <location>
        <begin position="402"/>
        <end position="424"/>
    </location>
</feature>
<evidence type="ECO:0000256" key="1">
    <source>
        <dbReference type="ARBA" id="ARBA00004429"/>
    </source>
</evidence>
<feature type="transmembrane region" description="Helical" evidence="8">
    <location>
        <begin position="430"/>
        <end position="448"/>
    </location>
</feature>
<comment type="caution">
    <text evidence="10">The sequence shown here is derived from an EMBL/GenBank/DDBJ whole genome shotgun (WGS) entry which is preliminary data.</text>
</comment>
<dbReference type="GO" id="GO:0022857">
    <property type="term" value="F:transmembrane transporter activity"/>
    <property type="evidence" value="ECO:0007669"/>
    <property type="project" value="UniProtKB-UniRule"/>
</dbReference>
<dbReference type="OrthoDB" id="7339120at2"/>
<comment type="subcellular location">
    <subcellularLocation>
        <location evidence="1 7">Cell inner membrane</location>
        <topology evidence="1 7">Multi-pass membrane protein</topology>
    </subcellularLocation>
</comment>
<dbReference type="PANTHER" id="PTHR33362">
    <property type="entry name" value="SIALIC ACID TRAP TRANSPORTER PERMEASE PROTEIN SIAT-RELATED"/>
    <property type="match status" value="1"/>
</dbReference>
<dbReference type="RefSeq" id="WP_150493226.1">
    <property type="nucleotide sequence ID" value="NZ_BMFA01000001.1"/>
</dbReference>
<feature type="transmembrane region" description="Helical" evidence="8">
    <location>
        <begin position="505"/>
        <end position="526"/>
    </location>
</feature>
<keyword evidence="3 7" id="KW-0997">Cell inner membrane</keyword>
<dbReference type="GO" id="GO:0005886">
    <property type="term" value="C:plasma membrane"/>
    <property type="evidence" value="ECO:0007669"/>
    <property type="project" value="UniProtKB-SubCell"/>
</dbReference>
<feature type="transmembrane region" description="Helical" evidence="8">
    <location>
        <begin position="302"/>
        <end position="320"/>
    </location>
</feature>
<keyword evidence="5 8" id="KW-1133">Transmembrane helix</keyword>
<protein>
    <submittedName>
        <fullName evidence="10">C4-dicarboxylate ABC transporter</fullName>
    </submittedName>
</protein>
<dbReference type="AlphaFoldDB" id="A0A916T4Z2"/>
<name>A0A916T4Z2_9HYPH</name>
<feature type="transmembrane region" description="Helical" evidence="8">
    <location>
        <begin position="145"/>
        <end position="169"/>
    </location>
</feature>
<keyword evidence="2" id="KW-1003">Cell membrane</keyword>
<comment type="function">
    <text evidence="7">Part of the tripartite ATP-independent periplasmic (TRAP) transport system.</text>
</comment>
<reference evidence="10" key="2">
    <citation type="submission" date="2020-09" db="EMBL/GenBank/DDBJ databases">
        <authorList>
            <person name="Sun Q."/>
            <person name="Zhou Y."/>
        </authorList>
    </citation>
    <scope>NUCLEOTIDE SEQUENCE</scope>
    <source>
        <strain evidence="10">CGMCC 1.12426</strain>
    </source>
</reference>
<dbReference type="Proteomes" id="UP000605148">
    <property type="component" value="Unassembled WGS sequence"/>
</dbReference>
<dbReference type="InterPro" id="IPR004681">
    <property type="entry name" value="TRAP_DctM"/>
</dbReference>
<evidence type="ECO:0000313" key="10">
    <source>
        <dbReference type="EMBL" id="GGB32075.1"/>
    </source>
</evidence>
<dbReference type="InterPro" id="IPR010656">
    <property type="entry name" value="DctM"/>
</dbReference>
<dbReference type="EMBL" id="BMFA01000001">
    <property type="protein sequence ID" value="GGB32075.1"/>
    <property type="molecule type" value="Genomic_DNA"/>
</dbReference>
<evidence type="ECO:0000259" key="9">
    <source>
        <dbReference type="Pfam" id="PF06808"/>
    </source>
</evidence>
<keyword evidence="4 8" id="KW-0812">Transmembrane</keyword>
<organism evidence="10 11">
    <name type="scientific">Roseibium aquae</name>
    <dbReference type="NCBI Taxonomy" id="1323746"/>
    <lineage>
        <taxon>Bacteria</taxon>
        <taxon>Pseudomonadati</taxon>
        <taxon>Pseudomonadota</taxon>
        <taxon>Alphaproteobacteria</taxon>
        <taxon>Hyphomicrobiales</taxon>
        <taxon>Stappiaceae</taxon>
        <taxon>Roseibium</taxon>
    </lineage>
</organism>
<reference evidence="10" key="1">
    <citation type="journal article" date="2014" name="Int. J. Syst. Evol. Microbiol.">
        <title>Complete genome sequence of Corynebacterium casei LMG S-19264T (=DSM 44701T), isolated from a smear-ripened cheese.</title>
        <authorList>
            <consortium name="US DOE Joint Genome Institute (JGI-PGF)"/>
            <person name="Walter F."/>
            <person name="Albersmeier A."/>
            <person name="Kalinowski J."/>
            <person name="Ruckert C."/>
        </authorList>
    </citation>
    <scope>NUCLEOTIDE SEQUENCE</scope>
    <source>
        <strain evidence="10">CGMCC 1.12426</strain>
    </source>
</reference>
<evidence type="ECO:0000256" key="6">
    <source>
        <dbReference type="ARBA" id="ARBA00023136"/>
    </source>
</evidence>
<proteinExistence type="predicted"/>
<feature type="transmembrane region" description="Helical" evidence="8">
    <location>
        <begin position="197"/>
        <end position="218"/>
    </location>
</feature>
<feature type="transmembrane region" description="Helical" evidence="8">
    <location>
        <begin position="369"/>
        <end position="390"/>
    </location>
</feature>
<evidence type="ECO:0000256" key="5">
    <source>
        <dbReference type="ARBA" id="ARBA00022989"/>
    </source>
</evidence>
<dbReference type="PANTHER" id="PTHR33362:SF7">
    <property type="entry name" value="SLL1103 PROTEIN"/>
    <property type="match status" value="1"/>
</dbReference>
<sequence>MTDASAPFDLILLAAVCLALMAGFPVAFTLGGTAVLVAATASVFGADIAWGAVPLRIYGIVTNPTLLAIPFFVLMGLVLEKSRLAEDLLLAMAGAFRKTRGGLLLSVTLVGALLAASTGIVGATVVTMTLIALPSLLRSGYPPALSAGSIAAAGTLGQIIPPSIVLIVLSDQISTAYQTAQRAQGAFAPDPFSVADLFAAALLPGLCLVGMYLVYQFIRCRSGAAEMLVPEPVLPAFPQADPAPPISQRTGAAFIVLAPLVLILCVLGAILGGMATTTEAAALGAAGAIVLAGYRVSGNRPVLLLLPACAVAGLIVGKLAQDMTSLQPGPNLVATAFTVLCALGLLGGLVLNIRFLHRANLLGPVLDNGIQMIAMIFAIVVGATVFALMFRELGGDQTIDTVLSGLPGGTLGAILAVMLVMFILGFFLDFLEIVFVVVPLVAPILLQMTLPDGSMVSPAWLAVMMAVNLQTSFLTPPFGFALFYFRGAAGDLVSTVQLYKGVAPFVGLQLCLLVLLWLMPGLATWLPSVL</sequence>
<evidence type="ECO:0000256" key="2">
    <source>
        <dbReference type="ARBA" id="ARBA00022475"/>
    </source>
</evidence>
<evidence type="ECO:0000256" key="8">
    <source>
        <dbReference type="SAM" id="Phobius"/>
    </source>
</evidence>
<dbReference type="Pfam" id="PF06808">
    <property type="entry name" value="DctM"/>
    <property type="match status" value="1"/>
</dbReference>
<evidence type="ECO:0000256" key="4">
    <source>
        <dbReference type="ARBA" id="ARBA00022692"/>
    </source>
</evidence>
<feature type="domain" description="TRAP C4-dicarboxylate transport system permease DctM subunit" evidence="9">
    <location>
        <begin position="15"/>
        <end position="521"/>
    </location>
</feature>
<keyword evidence="11" id="KW-1185">Reference proteome</keyword>
<evidence type="ECO:0000313" key="11">
    <source>
        <dbReference type="Proteomes" id="UP000605148"/>
    </source>
</evidence>
<gene>
    <name evidence="10" type="ORF">GCM10011316_00210</name>
</gene>
<evidence type="ECO:0000256" key="7">
    <source>
        <dbReference type="RuleBase" id="RU369079"/>
    </source>
</evidence>
<keyword evidence="6 8" id="KW-0472">Membrane</keyword>
<keyword evidence="7" id="KW-0813">Transport</keyword>
<feature type="transmembrane region" description="Helical" evidence="8">
    <location>
        <begin position="55"/>
        <end position="79"/>
    </location>
</feature>
<accession>A0A916T4Z2</accession>
<feature type="transmembrane region" description="Helical" evidence="8">
    <location>
        <begin position="252"/>
        <end position="273"/>
    </location>
</feature>
<feature type="transmembrane region" description="Helical" evidence="8">
    <location>
        <begin position="100"/>
        <end position="133"/>
    </location>
</feature>
<evidence type="ECO:0000256" key="3">
    <source>
        <dbReference type="ARBA" id="ARBA00022519"/>
    </source>
</evidence>